<organism evidence="1 2">
    <name type="scientific">Hibiscus sabdariffa</name>
    <name type="common">roselle</name>
    <dbReference type="NCBI Taxonomy" id="183260"/>
    <lineage>
        <taxon>Eukaryota</taxon>
        <taxon>Viridiplantae</taxon>
        <taxon>Streptophyta</taxon>
        <taxon>Embryophyta</taxon>
        <taxon>Tracheophyta</taxon>
        <taxon>Spermatophyta</taxon>
        <taxon>Magnoliopsida</taxon>
        <taxon>eudicotyledons</taxon>
        <taxon>Gunneridae</taxon>
        <taxon>Pentapetalae</taxon>
        <taxon>rosids</taxon>
        <taxon>malvids</taxon>
        <taxon>Malvales</taxon>
        <taxon>Malvaceae</taxon>
        <taxon>Malvoideae</taxon>
        <taxon>Hibiscus</taxon>
    </lineage>
</organism>
<evidence type="ECO:0000313" key="1">
    <source>
        <dbReference type="EMBL" id="KAK8567560.1"/>
    </source>
</evidence>
<reference evidence="1 2" key="1">
    <citation type="journal article" date="2024" name="G3 (Bethesda)">
        <title>Genome assembly of Hibiscus sabdariffa L. provides insights into metabolisms of medicinal natural products.</title>
        <authorList>
            <person name="Kim T."/>
        </authorList>
    </citation>
    <scope>NUCLEOTIDE SEQUENCE [LARGE SCALE GENOMIC DNA]</scope>
    <source>
        <strain evidence="1">TK-2024</strain>
        <tissue evidence="1">Old leaves</tissue>
    </source>
</reference>
<dbReference type="EMBL" id="JBBPBM010000009">
    <property type="protein sequence ID" value="KAK8567560.1"/>
    <property type="molecule type" value="Genomic_DNA"/>
</dbReference>
<name>A0ABR2EX49_9ROSI</name>
<comment type="caution">
    <text evidence="1">The sequence shown here is derived from an EMBL/GenBank/DDBJ whole genome shotgun (WGS) entry which is preliminary data.</text>
</comment>
<sequence length="143" mass="16087">MMHLGPDQTRPPSGLEVDIHERTLKGLAEEHARSCFLFIGNILNHRKGRSPISAIWVAKGEADSAPPVLQSRHVHACIYGPNVNDRARVQATGESERELDFMMSRVWEWHKIERLVGGAMIHGLENSSLLVKENYVDNVNLEV</sequence>
<dbReference type="Proteomes" id="UP001472677">
    <property type="component" value="Unassembled WGS sequence"/>
</dbReference>
<evidence type="ECO:0000313" key="2">
    <source>
        <dbReference type="Proteomes" id="UP001472677"/>
    </source>
</evidence>
<protein>
    <submittedName>
        <fullName evidence="1">Uncharacterized protein</fullName>
    </submittedName>
</protein>
<accession>A0ABR2EX49</accession>
<keyword evidence="2" id="KW-1185">Reference proteome</keyword>
<proteinExistence type="predicted"/>
<gene>
    <name evidence="1" type="ORF">V6N12_006141</name>
</gene>